<dbReference type="Pfam" id="PF08960">
    <property type="entry name" value="STIV_B116-like"/>
    <property type="match status" value="1"/>
</dbReference>
<keyword evidence="2" id="KW-1185">Reference proteome</keyword>
<protein>
    <recommendedName>
        <fullName evidence="3">DUF1874 domain-containing protein</fullName>
    </recommendedName>
</protein>
<sequence>MVKYLLNGFSFSMPRPESGLLVWHSLTEEEFLEQTRYNNVISCIGHKDLARLLNVEYNRESITLNVGDVAYIVYLKGGRLPEGAKTLPDGVELGFNCVKILEEI</sequence>
<evidence type="ECO:0008006" key="3">
    <source>
        <dbReference type="Google" id="ProtNLM"/>
    </source>
</evidence>
<comment type="caution">
    <text evidence="1">The sequence shown here is derived from an EMBL/GenBank/DDBJ whole genome shotgun (WGS) entry which is preliminary data.</text>
</comment>
<evidence type="ECO:0000313" key="2">
    <source>
        <dbReference type="Proteomes" id="UP000077428"/>
    </source>
</evidence>
<dbReference type="InterPro" id="IPR037236">
    <property type="entry name" value="STIV_B116-like_sf"/>
</dbReference>
<dbReference type="Proteomes" id="UP000077428">
    <property type="component" value="Unassembled WGS sequence"/>
</dbReference>
<dbReference type="Gene3D" id="3.40.50.11170">
    <property type="entry name" value="Uncharacterised protein PF08960, DUF1874"/>
    <property type="match status" value="1"/>
</dbReference>
<dbReference type="STRING" id="66851.MBORA_15890"/>
<dbReference type="EMBL" id="LWMU01000092">
    <property type="protein sequence ID" value="KZX11344.1"/>
    <property type="molecule type" value="Genomic_DNA"/>
</dbReference>
<proteinExistence type="predicted"/>
<dbReference type="OrthoDB" id="385306at2157"/>
<dbReference type="RefSeq" id="WP_042693482.1">
    <property type="nucleotide sequence ID" value="NZ_CABMAB010000022.1"/>
</dbReference>
<evidence type="ECO:0000313" key="1">
    <source>
        <dbReference type="EMBL" id="KZX11344.1"/>
    </source>
</evidence>
<accession>A0A165ZYT4</accession>
<dbReference type="SUPFAM" id="SSF143602">
    <property type="entry name" value="STIV B116-like"/>
    <property type="match status" value="1"/>
</dbReference>
<dbReference type="InterPro" id="IPR015055">
    <property type="entry name" value="STIV_B116-like"/>
</dbReference>
<name>A0A165ZYT4_METOA</name>
<dbReference type="PATRIC" id="fig|66851.6.peg.1729"/>
<dbReference type="AlphaFoldDB" id="A0A165ZYT4"/>
<reference evidence="2" key="1">
    <citation type="journal article" date="2016" name="Genome Announc.">
        <title>Draft Genome Sequences of Methanobrevibacter curvatus DSM11111, Methanobrevibacter cuticularis DSM11139, Methanobrevibacter filiformis DSM11501, and Methanobrevibacter oralis DSM7256.</title>
        <authorList>
            <person name="Poehlein A."/>
            <person name="Seedorf H."/>
        </authorList>
    </citation>
    <scope>NUCLEOTIDE SEQUENCE [LARGE SCALE GENOMIC DNA]</scope>
    <source>
        <strain evidence="2">DSM 7256 / JCM 30027 / ZR</strain>
    </source>
</reference>
<gene>
    <name evidence="1" type="ORF">MBORA_15890</name>
</gene>
<organism evidence="1 2">
    <name type="scientific">Methanobrevibacter oralis</name>
    <dbReference type="NCBI Taxonomy" id="66851"/>
    <lineage>
        <taxon>Archaea</taxon>
        <taxon>Methanobacteriati</taxon>
        <taxon>Methanobacteriota</taxon>
        <taxon>Methanomada group</taxon>
        <taxon>Methanobacteria</taxon>
        <taxon>Methanobacteriales</taxon>
        <taxon>Methanobacteriaceae</taxon>
        <taxon>Methanobrevibacter</taxon>
    </lineage>
</organism>